<comment type="caution">
    <text evidence="1">The sequence shown here is derived from an EMBL/GenBank/DDBJ whole genome shotgun (WGS) entry which is preliminary data.</text>
</comment>
<keyword evidence="2" id="KW-1185">Reference proteome</keyword>
<protein>
    <submittedName>
        <fullName evidence="1">Uncharacterized protein</fullName>
    </submittedName>
</protein>
<reference evidence="1" key="1">
    <citation type="journal article" date="2014" name="Int. J. Syst. Evol. Microbiol.">
        <title>Complete genome sequence of Corynebacterium casei LMG S-19264T (=DSM 44701T), isolated from a smear-ripened cheese.</title>
        <authorList>
            <consortium name="US DOE Joint Genome Institute (JGI-PGF)"/>
            <person name="Walter F."/>
            <person name="Albersmeier A."/>
            <person name="Kalinowski J."/>
            <person name="Ruckert C."/>
        </authorList>
    </citation>
    <scope>NUCLEOTIDE SEQUENCE</scope>
    <source>
        <strain evidence="1">JCM 3051</strain>
    </source>
</reference>
<dbReference type="AlphaFoldDB" id="A0A8H9GN92"/>
<proteinExistence type="predicted"/>
<evidence type="ECO:0000313" key="2">
    <source>
        <dbReference type="Proteomes" id="UP000655589"/>
    </source>
</evidence>
<organism evidence="1 2">
    <name type="scientific">Promicromonospora citrea</name>
    <dbReference type="NCBI Taxonomy" id="43677"/>
    <lineage>
        <taxon>Bacteria</taxon>
        <taxon>Bacillati</taxon>
        <taxon>Actinomycetota</taxon>
        <taxon>Actinomycetes</taxon>
        <taxon>Micrococcales</taxon>
        <taxon>Promicromonosporaceae</taxon>
        <taxon>Promicromonospora</taxon>
    </lineage>
</organism>
<dbReference type="SUPFAM" id="SSF160379">
    <property type="entry name" value="SP0830-like"/>
    <property type="match status" value="1"/>
</dbReference>
<accession>A0A8H9GN92</accession>
<sequence length="180" mass="18567">MVLPGAVGAGAQQETLVAALSGALGEEPALAGGTWTVLGSGDVVVDGEVDPGTVARSVDAVVLRALGAEAAASPALVRTSAQWREVMRNSPFAPGATGTQQVLFVRDLPEPRLRRALVGRDWGGDQVVVRGREVYLRYAGSVEGSLARHATVLRYLDAVGTARGWADVRATAEVLAGALV</sequence>
<evidence type="ECO:0000313" key="1">
    <source>
        <dbReference type="EMBL" id="GGM41195.1"/>
    </source>
</evidence>
<name>A0A8H9GN92_9MICO</name>
<reference evidence="1" key="2">
    <citation type="submission" date="2020-09" db="EMBL/GenBank/DDBJ databases">
        <authorList>
            <person name="Sun Q."/>
            <person name="Ohkuma M."/>
        </authorList>
    </citation>
    <scope>NUCLEOTIDE SEQUENCE</scope>
    <source>
        <strain evidence="1">JCM 3051</strain>
    </source>
</reference>
<dbReference type="EMBL" id="BMPT01000022">
    <property type="protein sequence ID" value="GGM41195.1"/>
    <property type="molecule type" value="Genomic_DNA"/>
</dbReference>
<dbReference type="Pfam" id="PF08002">
    <property type="entry name" value="DUF1697"/>
    <property type="match status" value="1"/>
</dbReference>
<dbReference type="InterPro" id="IPR012545">
    <property type="entry name" value="DUF1697"/>
</dbReference>
<gene>
    <name evidence="1" type="ORF">GCM10010102_40870</name>
</gene>
<dbReference type="Proteomes" id="UP000655589">
    <property type="component" value="Unassembled WGS sequence"/>
</dbReference>